<dbReference type="AlphaFoldDB" id="A0A5N5ENY7"/>
<comment type="caution">
    <text evidence="1">The sequence shown here is derived from an EMBL/GenBank/DDBJ whole genome shotgun (WGS) entry which is preliminary data.</text>
</comment>
<name>A0A5N5ENY7_9ACTN</name>
<gene>
    <name evidence="1" type="ORF">F5983_10800</name>
</gene>
<reference evidence="1 2" key="1">
    <citation type="submission" date="2019-09" db="EMBL/GenBank/DDBJ databases">
        <authorList>
            <person name="Liu P."/>
        </authorList>
    </citation>
    <scope>NUCLEOTIDE SEQUENCE [LARGE SCALE GENOMIC DNA]</scope>
    <source>
        <strain evidence="1 2">TRM68085</strain>
    </source>
</reference>
<accession>A0A5N5ENY7</accession>
<protein>
    <submittedName>
        <fullName evidence="1">Uncharacterized protein</fullName>
    </submittedName>
</protein>
<organism evidence="1 2">
    <name type="scientific">Streptomyces arboris</name>
    <dbReference type="NCBI Taxonomy" id="2600619"/>
    <lineage>
        <taxon>Bacteria</taxon>
        <taxon>Bacillati</taxon>
        <taxon>Actinomycetota</taxon>
        <taxon>Actinomycetes</taxon>
        <taxon>Kitasatosporales</taxon>
        <taxon>Streptomycetaceae</taxon>
        <taxon>Streptomyces</taxon>
    </lineage>
</organism>
<dbReference type="Proteomes" id="UP000326907">
    <property type="component" value="Unassembled WGS sequence"/>
</dbReference>
<dbReference type="RefSeq" id="WP_151510119.1">
    <property type="nucleotide sequence ID" value="NZ_VYUA01000007.1"/>
</dbReference>
<proteinExistence type="predicted"/>
<sequence>MSAPTPQQGQLAHAPVVLRGGRWWLDGEAGSVPASDPAFTAVLDDFALSMAAADQAVANLLVRQDKASCVDPGGRR</sequence>
<evidence type="ECO:0000313" key="2">
    <source>
        <dbReference type="Proteomes" id="UP000326907"/>
    </source>
</evidence>
<evidence type="ECO:0000313" key="1">
    <source>
        <dbReference type="EMBL" id="KAB2592565.1"/>
    </source>
</evidence>
<dbReference type="EMBL" id="VYUA01000007">
    <property type="protein sequence ID" value="KAB2592565.1"/>
    <property type="molecule type" value="Genomic_DNA"/>
</dbReference>
<keyword evidence="2" id="KW-1185">Reference proteome</keyword>